<name>A0A383CAK4_9ZZZZ</name>
<reference evidence="1" key="1">
    <citation type="submission" date="2018-05" db="EMBL/GenBank/DDBJ databases">
        <authorList>
            <person name="Lanie J.A."/>
            <person name="Ng W.-L."/>
            <person name="Kazmierczak K.M."/>
            <person name="Andrzejewski T.M."/>
            <person name="Davidsen T.M."/>
            <person name="Wayne K.J."/>
            <person name="Tettelin H."/>
            <person name="Glass J.I."/>
            <person name="Rusch D."/>
            <person name="Podicherti R."/>
            <person name="Tsui H.-C.T."/>
            <person name="Winkler M.E."/>
        </authorList>
    </citation>
    <scope>NUCLEOTIDE SEQUENCE</scope>
</reference>
<organism evidence="1">
    <name type="scientific">marine metagenome</name>
    <dbReference type="NCBI Taxonomy" id="408172"/>
    <lineage>
        <taxon>unclassified sequences</taxon>
        <taxon>metagenomes</taxon>
        <taxon>ecological metagenomes</taxon>
    </lineage>
</organism>
<gene>
    <name evidence="1" type="ORF">METZ01_LOCUS482058</name>
</gene>
<dbReference type="AlphaFoldDB" id="A0A383CAK4"/>
<sequence length="62" mass="7678">MNTLPLVLENIILDYKNDLEKEKCFYCSNLYDIDSEEKYDKEDVDPRYNNENDYWYLDPHYD</sequence>
<dbReference type="EMBL" id="UINC01207208">
    <property type="protein sequence ID" value="SVE29204.1"/>
    <property type="molecule type" value="Genomic_DNA"/>
</dbReference>
<feature type="non-terminal residue" evidence="1">
    <location>
        <position position="62"/>
    </location>
</feature>
<protein>
    <submittedName>
        <fullName evidence="1">Uncharacterized protein</fullName>
    </submittedName>
</protein>
<evidence type="ECO:0000313" key="1">
    <source>
        <dbReference type="EMBL" id="SVE29204.1"/>
    </source>
</evidence>
<proteinExistence type="predicted"/>
<accession>A0A383CAK4</accession>